<comment type="caution">
    <text evidence="2">The sequence shown here is derived from an EMBL/GenBank/DDBJ whole genome shotgun (WGS) entry which is preliminary data.</text>
</comment>
<dbReference type="AlphaFoldDB" id="A0A835IWE6"/>
<protein>
    <recommendedName>
        <fullName evidence="1">NB-ARC domain-containing protein</fullName>
    </recommendedName>
</protein>
<dbReference type="Proteomes" id="UP000631114">
    <property type="component" value="Unassembled WGS sequence"/>
</dbReference>
<dbReference type="SUPFAM" id="SSF52540">
    <property type="entry name" value="P-loop containing nucleoside triphosphate hydrolases"/>
    <property type="match status" value="1"/>
</dbReference>
<evidence type="ECO:0000313" key="3">
    <source>
        <dbReference type="Proteomes" id="UP000631114"/>
    </source>
</evidence>
<organism evidence="2 3">
    <name type="scientific">Coptis chinensis</name>
    <dbReference type="NCBI Taxonomy" id="261450"/>
    <lineage>
        <taxon>Eukaryota</taxon>
        <taxon>Viridiplantae</taxon>
        <taxon>Streptophyta</taxon>
        <taxon>Embryophyta</taxon>
        <taxon>Tracheophyta</taxon>
        <taxon>Spermatophyta</taxon>
        <taxon>Magnoliopsida</taxon>
        <taxon>Ranunculales</taxon>
        <taxon>Ranunculaceae</taxon>
        <taxon>Coptidoideae</taxon>
        <taxon>Coptis</taxon>
    </lineage>
</organism>
<evidence type="ECO:0000313" key="2">
    <source>
        <dbReference type="EMBL" id="KAF9625050.1"/>
    </source>
</evidence>
<gene>
    <name evidence="2" type="ORF">IFM89_017198</name>
</gene>
<dbReference type="Gene3D" id="3.40.50.300">
    <property type="entry name" value="P-loop containing nucleotide triphosphate hydrolases"/>
    <property type="match status" value="1"/>
</dbReference>
<dbReference type="InterPro" id="IPR027417">
    <property type="entry name" value="P-loop_NTPase"/>
</dbReference>
<dbReference type="PANTHER" id="PTHR36766:SF70">
    <property type="entry name" value="DISEASE RESISTANCE PROTEIN RGA4"/>
    <property type="match status" value="1"/>
</dbReference>
<dbReference type="Pfam" id="PF00931">
    <property type="entry name" value="NB-ARC"/>
    <property type="match status" value="1"/>
</dbReference>
<dbReference type="PANTHER" id="PTHR36766">
    <property type="entry name" value="PLANT BROAD-SPECTRUM MILDEW RESISTANCE PROTEIN RPW8"/>
    <property type="match status" value="1"/>
</dbReference>
<feature type="domain" description="NB-ARC" evidence="1">
    <location>
        <begin position="94"/>
        <end position="165"/>
    </location>
</feature>
<dbReference type="OrthoDB" id="2973320at2759"/>
<name>A0A835IWE6_9MAGN</name>
<evidence type="ECO:0000259" key="1">
    <source>
        <dbReference type="Pfam" id="PF00931"/>
    </source>
</evidence>
<dbReference type="InterPro" id="IPR002182">
    <property type="entry name" value="NB-ARC"/>
</dbReference>
<accession>A0A835IWE6</accession>
<dbReference type="EMBL" id="JADFTS010000001">
    <property type="protein sequence ID" value="KAF9625050.1"/>
    <property type="molecule type" value="Genomic_DNA"/>
</dbReference>
<sequence>MWPINKKLTETDISDGLRLAPTQVMEHILPHINNGKDLDSRRSYDNQIYIDDIDTGTRYTSRIRRVSRTGYCMDSGFFMRRHLAAGTTVGFVHKENNRAAVIPIVGMGGLGKTTLVQLVYNDEKVQKHFELRMWVCVLEDFDVRRITKAIIESATGSQSDLLDMDLMQRPSKYAIREEIFARAR</sequence>
<keyword evidence="3" id="KW-1185">Reference proteome</keyword>
<proteinExistence type="predicted"/>
<reference evidence="2 3" key="1">
    <citation type="submission" date="2020-10" db="EMBL/GenBank/DDBJ databases">
        <title>The Coptis chinensis genome and diversification of protoberbering-type alkaloids.</title>
        <authorList>
            <person name="Wang B."/>
            <person name="Shu S."/>
            <person name="Song C."/>
            <person name="Liu Y."/>
        </authorList>
    </citation>
    <scope>NUCLEOTIDE SEQUENCE [LARGE SCALE GENOMIC DNA]</scope>
    <source>
        <strain evidence="2">HL-2020</strain>
        <tissue evidence="2">Leaf</tissue>
    </source>
</reference>
<dbReference type="GO" id="GO:0043531">
    <property type="term" value="F:ADP binding"/>
    <property type="evidence" value="ECO:0007669"/>
    <property type="project" value="InterPro"/>
</dbReference>